<keyword evidence="6" id="KW-0808">Transferase</keyword>
<evidence type="ECO:0000313" key="7">
    <source>
        <dbReference type="Proteomes" id="UP000298438"/>
    </source>
</evidence>
<dbReference type="NCBIfam" id="TIGR00229">
    <property type="entry name" value="sensory_box"/>
    <property type="match status" value="1"/>
</dbReference>
<comment type="catalytic activity">
    <reaction evidence="1">
        <text>ATP + protein L-histidine = ADP + protein N-phospho-L-histidine.</text>
        <dbReference type="EC" id="2.7.13.3"/>
    </reaction>
</comment>
<evidence type="ECO:0000256" key="3">
    <source>
        <dbReference type="ARBA" id="ARBA00022553"/>
    </source>
</evidence>
<dbReference type="Pfam" id="PF02518">
    <property type="entry name" value="HATPase_c"/>
    <property type="match status" value="1"/>
</dbReference>
<evidence type="ECO:0000313" key="6">
    <source>
        <dbReference type="EMBL" id="TFW25747.1"/>
    </source>
</evidence>
<dbReference type="OrthoDB" id="9768069at2"/>
<dbReference type="InterPro" id="IPR003594">
    <property type="entry name" value="HATPase_dom"/>
</dbReference>
<keyword evidence="4" id="KW-0175">Coiled coil</keyword>
<dbReference type="SMART" id="SM00388">
    <property type="entry name" value="HisKA"/>
    <property type="match status" value="1"/>
</dbReference>
<dbReference type="CDD" id="cd00075">
    <property type="entry name" value="HATPase"/>
    <property type="match status" value="1"/>
</dbReference>
<feature type="coiled-coil region" evidence="4">
    <location>
        <begin position="120"/>
        <end position="175"/>
    </location>
</feature>
<dbReference type="InterPro" id="IPR003661">
    <property type="entry name" value="HisK_dim/P_dom"/>
</dbReference>
<dbReference type="PRINTS" id="PR00344">
    <property type="entry name" value="BCTRLSENSOR"/>
</dbReference>
<proteinExistence type="predicted"/>
<dbReference type="SUPFAM" id="SSF55874">
    <property type="entry name" value="ATPase domain of HSP90 chaperone/DNA topoisomerase II/histidine kinase"/>
    <property type="match status" value="1"/>
</dbReference>
<dbReference type="GO" id="GO:0000155">
    <property type="term" value="F:phosphorelay sensor kinase activity"/>
    <property type="evidence" value="ECO:0007669"/>
    <property type="project" value="InterPro"/>
</dbReference>
<dbReference type="AlphaFoldDB" id="A0A4Y9SJ92"/>
<keyword evidence="7" id="KW-1185">Reference proteome</keyword>
<dbReference type="EC" id="2.7.13.3" evidence="2"/>
<dbReference type="InterPro" id="IPR036097">
    <property type="entry name" value="HisK_dim/P_sf"/>
</dbReference>
<reference evidence="6 7" key="1">
    <citation type="submission" date="2019-03" db="EMBL/GenBank/DDBJ databases">
        <title>Draft Genome Sequence of Massilia arenosa sp. nov., a Novel Massilia Species Isolated from a Sandy-loam Maize Soil.</title>
        <authorList>
            <person name="Raths R."/>
            <person name="Peta V."/>
            <person name="Bucking H."/>
        </authorList>
    </citation>
    <scope>NUCLEOTIDE SEQUENCE [LARGE SCALE GENOMIC DNA]</scope>
    <source>
        <strain evidence="6 7">MC02</strain>
    </source>
</reference>
<dbReference type="InterPro" id="IPR004358">
    <property type="entry name" value="Sig_transdc_His_kin-like_C"/>
</dbReference>
<name>A0A4Y9SJ92_9BURK</name>
<accession>A0A4Y9SJ92</accession>
<organism evidence="6 7">
    <name type="scientific">Zemynaea arenosa</name>
    <dbReference type="NCBI Taxonomy" id="2561931"/>
    <lineage>
        <taxon>Bacteria</taxon>
        <taxon>Pseudomonadati</taxon>
        <taxon>Pseudomonadota</taxon>
        <taxon>Betaproteobacteria</taxon>
        <taxon>Burkholderiales</taxon>
        <taxon>Oxalobacteraceae</taxon>
        <taxon>Telluria group</taxon>
        <taxon>Zemynaea</taxon>
    </lineage>
</organism>
<dbReference type="Proteomes" id="UP000298438">
    <property type="component" value="Unassembled WGS sequence"/>
</dbReference>
<evidence type="ECO:0000256" key="2">
    <source>
        <dbReference type="ARBA" id="ARBA00012438"/>
    </source>
</evidence>
<dbReference type="Pfam" id="PF13426">
    <property type="entry name" value="PAS_9"/>
    <property type="match status" value="1"/>
</dbReference>
<dbReference type="CDD" id="cd00082">
    <property type="entry name" value="HisKA"/>
    <property type="match status" value="1"/>
</dbReference>
<dbReference type="CDD" id="cd00130">
    <property type="entry name" value="PAS"/>
    <property type="match status" value="1"/>
</dbReference>
<evidence type="ECO:0000256" key="1">
    <source>
        <dbReference type="ARBA" id="ARBA00000085"/>
    </source>
</evidence>
<evidence type="ECO:0000259" key="5">
    <source>
        <dbReference type="PROSITE" id="PS50109"/>
    </source>
</evidence>
<dbReference type="SUPFAM" id="SSF47384">
    <property type="entry name" value="Homodimeric domain of signal transducing histidine kinase"/>
    <property type="match status" value="1"/>
</dbReference>
<dbReference type="SUPFAM" id="SSF55785">
    <property type="entry name" value="PYP-like sensor domain (PAS domain)"/>
    <property type="match status" value="1"/>
</dbReference>
<protein>
    <recommendedName>
        <fullName evidence="2">histidine kinase</fullName>
        <ecNumber evidence="2">2.7.13.3</ecNumber>
    </recommendedName>
</protein>
<dbReference type="PANTHER" id="PTHR43547">
    <property type="entry name" value="TWO-COMPONENT HISTIDINE KINASE"/>
    <property type="match status" value="1"/>
</dbReference>
<feature type="domain" description="Histidine kinase" evidence="5">
    <location>
        <begin position="175"/>
        <end position="392"/>
    </location>
</feature>
<dbReference type="RefSeq" id="WP_135206126.1">
    <property type="nucleotide sequence ID" value="NZ_SPVF01000073.1"/>
</dbReference>
<sequence>MNDPDPHAAQYDRAPAGLLVATPEGRILDVNSTLCAWLGYSRGELLECRGMSMLLTIGGRLFHQTHLAPLLQMQGSVAEVQLELRHKDGQKLPVLTSIVRVRLPQQARQDEYAFMLSRDRKKYEQELLAARQRAETALDERRSALQALSASDAELRRLNSQLALANQRKEEFLAILGHELRNPLAALANAVELMRLRGGLDPQLRRLTEVFERQIGTIEHLSSDLMDAARIGQGKMHLDMARVTVGDVMQRAHEMAAPRFAAAGQQLVLVAGPDALVEVDMVRLVQVTGNLLSNACKYNRTGGTTWLSHGREGGQAVFRVRDDGPGIDPARLGHIFTMFEQLDAAPDRAQGGIGIGLALVKGLVELHGGTVAAASDGLGHGCTFTVTLPLAA</sequence>
<dbReference type="SMART" id="SM00387">
    <property type="entry name" value="HATPase_c"/>
    <property type="match status" value="1"/>
</dbReference>
<dbReference type="PANTHER" id="PTHR43547:SF2">
    <property type="entry name" value="HYBRID SIGNAL TRANSDUCTION HISTIDINE KINASE C"/>
    <property type="match status" value="1"/>
</dbReference>
<gene>
    <name evidence="6" type="ORF">E4L96_05015</name>
</gene>
<keyword evidence="3" id="KW-0597">Phosphoprotein</keyword>
<dbReference type="Gene3D" id="3.30.450.20">
    <property type="entry name" value="PAS domain"/>
    <property type="match status" value="1"/>
</dbReference>
<dbReference type="InterPro" id="IPR035965">
    <property type="entry name" value="PAS-like_dom_sf"/>
</dbReference>
<dbReference type="Gene3D" id="1.10.287.130">
    <property type="match status" value="1"/>
</dbReference>
<dbReference type="Gene3D" id="3.30.565.10">
    <property type="entry name" value="Histidine kinase-like ATPase, C-terminal domain"/>
    <property type="match status" value="1"/>
</dbReference>
<dbReference type="InterPro" id="IPR036890">
    <property type="entry name" value="HATPase_C_sf"/>
</dbReference>
<comment type="caution">
    <text evidence="6">The sequence shown here is derived from an EMBL/GenBank/DDBJ whole genome shotgun (WGS) entry which is preliminary data.</text>
</comment>
<evidence type="ECO:0000256" key="4">
    <source>
        <dbReference type="SAM" id="Coils"/>
    </source>
</evidence>
<dbReference type="EMBL" id="SPVF01000073">
    <property type="protein sequence ID" value="TFW25747.1"/>
    <property type="molecule type" value="Genomic_DNA"/>
</dbReference>
<dbReference type="PROSITE" id="PS50109">
    <property type="entry name" value="HIS_KIN"/>
    <property type="match status" value="1"/>
</dbReference>
<dbReference type="InterPro" id="IPR005467">
    <property type="entry name" value="His_kinase_dom"/>
</dbReference>
<dbReference type="InterPro" id="IPR000014">
    <property type="entry name" value="PAS"/>
</dbReference>
<keyword evidence="6" id="KW-0418">Kinase</keyword>
<dbReference type="Pfam" id="PF00512">
    <property type="entry name" value="HisKA"/>
    <property type="match status" value="1"/>
</dbReference>